<evidence type="ECO:0000313" key="3">
    <source>
        <dbReference type="Proteomes" id="UP000281498"/>
    </source>
</evidence>
<keyword evidence="1" id="KW-0812">Transmembrane</keyword>
<proteinExistence type="predicted"/>
<protein>
    <submittedName>
        <fullName evidence="2">Uncharacterized protein</fullName>
    </submittedName>
</protein>
<accession>A0A3A9JW48</accession>
<keyword evidence="3" id="KW-1185">Reference proteome</keyword>
<dbReference type="AlphaFoldDB" id="A0A3A9JW48"/>
<comment type="caution">
    <text evidence="2">The sequence shown here is derived from an EMBL/GenBank/DDBJ whole genome shotgun (WGS) entry which is preliminary data.</text>
</comment>
<name>A0A3A9JW48_9BACI</name>
<dbReference type="OrthoDB" id="2886328at2"/>
<keyword evidence="1" id="KW-1133">Transmembrane helix</keyword>
<dbReference type="Proteomes" id="UP000281498">
    <property type="component" value="Unassembled WGS sequence"/>
</dbReference>
<evidence type="ECO:0000256" key="1">
    <source>
        <dbReference type="SAM" id="Phobius"/>
    </source>
</evidence>
<feature type="transmembrane region" description="Helical" evidence="1">
    <location>
        <begin position="6"/>
        <end position="24"/>
    </location>
</feature>
<gene>
    <name evidence="2" type="ORF">CR203_22570</name>
</gene>
<dbReference type="EMBL" id="PDOE01000022">
    <property type="protein sequence ID" value="RKL65134.1"/>
    <property type="molecule type" value="Genomic_DNA"/>
</dbReference>
<keyword evidence="1" id="KW-0472">Membrane</keyword>
<sequence>MKLFSGGVSFILVLLASYSGFYFFGGASEMEKKVEEDAIALISEQQNIDKSDLLLEEMTYSEDALSYAVLLTNKSNSEEYAIAAILSEDESEISMLIDVTGTYDDYGLAYCH</sequence>
<reference evidence="2 3" key="1">
    <citation type="submission" date="2017-10" db="EMBL/GenBank/DDBJ databases">
        <title>Bacillus sp. nov., a halophilic bacterium isolated from a Keqin Lake.</title>
        <authorList>
            <person name="Wang H."/>
        </authorList>
    </citation>
    <scope>NUCLEOTIDE SEQUENCE [LARGE SCALE GENOMIC DNA]</scope>
    <source>
        <strain evidence="2 3">KCTC 13187</strain>
    </source>
</reference>
<dbReference type="RefSeq" id="WP_110939319.1">
    <property type="nucleotide sequence ID" value="NZ_NJAW01000037.1"/>
</dbReference>
<evidence type="ECO:0000313" key="2">
    <source>
        <dbReference type="EMBL" id="RKL65134.1"/>
    </source>
</evidence>
<organism evidence="2 3">
    <name type="scientific">Salipaludibacillus neizhouensis</name>
    <dbReference type="NCBI Taxonomy" id="885475"/>
    <lineage>
        <taxon>Bacteria</taxon>
        <taxon>Bacillati</taxon>
        <taxon>Bacillota</taxon>
        <taxon>Bacilli</taxon>
        <taxon>Bacillales</taxon>
        <taxon>Bacillaceae</taxon>
    </lineage>
</organism>